<keyword evidence="2" id="KW-0175">Coiled coil</keyword>
<dbReference type="SUPFAM" id="SSF57756">
    <property type="entry name" value="Retrovirus zinc finger-like domains"/>
    <property type="match status" value="1"/>
</dbReference>
<feature type="region of interest" description="Disordered" evidence="3">
    <location>
        <begin position="90"/>
        <end position="126"/>
    </location>
</feature>
<feature type="region of interest" description="Disordered" evidence="3">
    <location>
        <begin position="410"/>
        <end position="441"/>
    </location>
</feature>
<sequence length="441" mass="49933">MASNLPTSTIVRTCFNCGDPGHFARRCPHRQGQGNAIVPSSAPLLTMPSSSNSAVGVVANQYKGSGWYEAKQRLIVLESTVAEIKLRHDAEVQEEKSRKEEEDKKLREKEDEERRAKDKKEREDFQKQMMTTMNQRRDKMDESINKKNGGQNREVEALKNEVDRLKKMQIHGGNSSTMNKNTTDSDEFICRLLRDQDAIKARLDEALTAPRRLDTMEKEMSSLRQMRDDAITETEQWRIEALRPGNKRGCVVVTPGTQGRARPRATPLKSPEVVVDYAGLVHRHSLEVKTLQDLRLKELNARREVEQELERLKEENARLEVAQRPRGTDLCRRMEEAGRSTGKGKTKATDAESSRVNDKQAFIKAEKKTLGNLKKDDITAICVKEGVKYTTLKQSVEEIIYVRVKRMYPGDDGGKIHDVPDDSNEGQLDDGKLADDVSADS</sequence>
<feature type="coiled-coil region" evidence="2">
    <location>
        <begin position="291"/>
        <end position="322"/>
    </location>
</feature>
<protein>
    <recommendedName>
        <fullName evidence="4">CCHC-type domain-containing protein</fullName>
    </recommendedName>
</protein>
<comment type="caution">
    <text evidence="5">The sequence shown here is derived from an EMBL/GenBank/DDBJ whole genome shotgun (WGS) entry which is preliminary data.</text>
</comment>
<reference evidence="5 6" key="1">
    <citation type="journal article" date="2018" name="Cell">
        <title>The Chara Genome: Secondary Complexity and Implications for Plant Terrestrialization.</title>
        <authorList>
            <person name="Nishiyama T."/>
            <person name="Sakayama H."/>
            <person name="Vries J.D."/>
            <person name="Buschmann H."/>
            <person name="Saint-Marcoux D."/>
            <person name="Ullrich K.K."/>
            <person name="Haas F.B."/>
            <person name="Vanderstraeten L."/>
            <person name="Becker D."/>
            <person name="Lang D."/>
            <person name="Vosolsobe S."/>
            <person name="Rombauts S."/>
            <person name="Wilhelmsson P.K.I."/>
            <person name="Janitza P."/>
            <person name="Kern R."/>
            <person name="Heyl A."/>
            <person name="Rumpler F."/>
            <person name="Villalobos L.I.A.C."/>
            <person name="Clay J.M."/>
            <person name="Skokan R."/>
            <person name="Toyoda A."/>
            <person name="Suzuki Y."/>
            <person name="Kagoshima H."/>
            <person name="Schijlen E."/>
            <person name="Tajeshwar N."/>
            <person name="Catarino B."/>
            <person name="Hetherington A.J."/>
            <person name="Saltykova A."/>
            <person name="Bonnot C."/>
            <person name="Breuninger H."/>
            <person name="Symeonidi A."/>
            <person name="Radhakrishnan G.V."/>
            <person name="Van Nieuwerburgh F."/>
            <person name="Deforce D."/>
            <person name="Chang C."/>
            <person name="Karol K.G."/>
            <person name="Hedrich R."/>
            <person name="Ulvskov P."/>
            <person name="Glockner G."/>
            <person name="Delwiche C.F."/>
            <person name="Petrasek J."/>
            <person name="Van de Peer Y."/>
            <person name="Friml J."/>
            <person name="Beilby M."/>
            <person name="Dolan L."/>
            <person name="Kohara Y."/>
            <person name="Sugano S."/>
            <person name="Fujiyama A."/>
            <person name="Delaux P.-M."/>
            <person name="Quint M."/>
            <person name="TheiBen G."/>
            <person name="Hagemann M."/>
            <person name="Harholt J."/>
            <person name="Dunand C."/>
            <person name="Zachgo S."/>
            <person name="Langdale J."/>
            <person name="Maumus F."/>
            <person name="Straeten D.V.D."/>
            <person name="Gould S.B."/>
            <person name="Rensing S.A."/>
        </authorList>
    </citation>
    <scope>NUCLEOTIDE SEQUENCE [LARGE SCALE GENOMIC DNA]</scope>
    <source>
        <strain evidence="5 6">S276</strain>
    </source>
</reference>
<dbReference type="InterPro" id="IPR036875">
    <property type="entry name" value="Znf_CCHC_sf"/>
</dbReference>
<dbReference type="PROSITE" id="PS50158">
    <property type="entry name" value="ZF_CCHC"/>
    <property type="match status" value="1"/>
</dbReference>
<dbReference type="SMART" id="SM00343">
    <property type="entry name" value="ZnF_C2HC"/>
    <property type="match status" value="1"/>
</dbReference>
<dbReference type="AlphaFoldDB" id="A0A388LL00"/>
<feature type="domain" description="CCHC-type" evidence="4">
    <location>
        <begin position="14"/>
        <end position="28"/>
    </location>
</feature>
<evidence type="ECO:0000259" key="4">
    <source>
        <dbReference type="PROSITE" id="PS50158"/>
    </source>
</evidence>
<dbReference type="Gramene" id="GBG82999">
    <property type="protein sequence ID" value="GBG82999"/>
    <property type="gene ID" value="CBR_g36528"/>
</dbReference>
<keyword evidence="6" id="KW-1185">Reference proteome</keyword>
<keyword evidence="1" id="KW-0862">Zinc</keyword>
<evidence type="ECO:0000256" key="1">
    <source>
        <dbReference type="PROSITE-ProRule" id="PRU00047"/>
    </source>
</evidence>
<keyword evidence="1" id="KW-0479">Metal-binding</keyword>
<feature type="compositionally biased region" description="Basic and acidic residues" evidence="3">
    <location>
        <begin position="410"/>
        <end position="420"/>
    </location>
</feature>
<evidence type="ECO:0000313" key="5">
    <source>
        <dbReference type="EMBL" id="GBG82999.1"/>
    </source>
</evidence>
<dbReference type="InterPro" id="IPR001878">
    <property type="entry name" value="Znf_CCHC"/>
</dbReference>
<accession>A0A388LL00</accession>
<gene>
    <name evidence="5" type="ORF">CBR_g36528</name>
</gene>
<evidence type="ECO:0000256" key="2">
    <source>
        <dbReference type="SAM" id="Coils"/>
    </source>
</evidence>
<proteinExistence type="predicted"/>
<keyword evidence="1" id="KW-0863">Zinc-finger</keyword>
<dbReference type="Pfam" id="PF00098">
    <property type="entry name" value="zf-CCHC"/>
    <property type="match status" value="1"/>
</dbReference>
<organism evidence="5 6">
    <name type="scientific">Chara braunii</name>
    <name type="common">Braun's stonewort</name>
    <dbReference type="NCBI Taxonomy" id="69332"/>
    <lineage>
        <taxon>Eukaryota</taxon>
        <taxon>Viridiplantae</taxon>
        <taxon>Streptophyta</taxon>
        <taxon>Charophyceae</taxon>
        <taxon>Charales</taxon>
        <taxon>Characeae</taxon>
        <taxon>Chara</taxon>
    </lineage>
</organism>
<evidence type="ECO:0000313" key="6">
    <source>
        <dbReference type="Proteomes" id="UP000265515"/>
    </source>
</evidence>
<dbReference type="GO" id="GO:0003676">
    <property type="term" value="F:nucleic acid binding"/>
    <property type="evidence" value="ECO:0007669"/>
    <property type="project" value="InterPro"/>
</dbReference>
<evidence type="ECO:0000256" key="3">
    <source>
        <dbReference type="SAM" id="MobiDB-lite"/>
    </source>
</evidence>
<dbReference type="Gene3D" id="4.10.60.10">
    <property type="entry name" value="Zinc finger, CCHC-type"/>
    <property type="match status" value="1"/>
</dbReference>
<dbReference type="EMBL" id="BFEA01000424">
    <property type="protein sequence ID" value="GBG82999.1"/>
    <property type="molecule type" value="Genomic_DNA"/>
</dbReference>
<name>A0A388LL00_CHABU</name>
<dbReference type="Proteomes" id="UP000265515">
    <property type="component" value="Unassembled WGS sequence"/>
</dbReference>
<dbReference type="GO" id="GO:0008270">
    <property type="term" value="F:zinc ion binding"/>
    <property type="evidence" value="ECO:0007669"/>
    <property type="project" value="UniProtKB-KW"/>
</dbReference>